<evidence type="ECO:0000313" key="6">
    <source>
        <dbReference type="Proteomes" id="UP000000759"/>
    </source>
</evidence>
<protein>
    <recommendedName>
        <fullName evidence="4">Hcy-binding domain-containing protein</fullName>
    </recommendedName>
</protein>
<keyword evidence="1 3" id="KW-0489">Methyltransferase</keyword>
<feature type="binding site" evidence="3">
    <location>
        <position position="242"/>
    </location>
    <ligand>
        <name>Zn(2+)</name>
        <dbReference type="ChEBI" id="CHEBI:29105"/>
    </ligand>
</feature>
<dbReference type="SUPFAM" id="SSF82282">
    <property type="entry name" value="Homocysteine S-methyltransferase"/>
    <property type="match status" value="1"/>
</dbReference>
<dbReference type="HOGENOM" id="CLU_004914_3_0_1"/>
<dbReference type="PANTHER" id="PTHR11103:SF18">
    <property type="entry name" value="SLR1189 PROTEIN"/>
    <property type="match status" value="1"/>
</dbReference>
<dbReference type="RefSeq" id="XP_002182892.1">
    <property type="nucleotide sequence ID" value="XM_002182856.1"/>
</dbReference>
<evidence type="ECO:0000313" key="5">
    <source>
        <dbReference type="EMBL" id="EEC45628.1"/>
    </source>
</evidence>
<feature type="binding site" evidence="3">
    <location>
        <position position="316"/>
    </location>
    <ligand>
        <name>Zn(2+)</name>
        <dbReference type="ChEBI" id="CHEBI:29105"/>
    </ligand>
</feature>
<dbReference type="STRING" id="556484.B7G6P4"/>
<evidence type="ECO:0000259" key="4">
    <source>
        <dbReference type="PROSITE" id="PS50970"/>
    </source>
</evidence>
<keyword evidence="6" id="KW-1185">Reference proteome</keyword>
<dbReference type="PANTHER" id="PTHR11103">
    <property type="entry name" value="SLR1189 PROTEIN"/>
    <property type="match status" value="1"/>
</dbReference>
<name>B7G6P4_PHATC</name>
<dbReference type="eggNOG" id="KOG1579">
    <property type="taxonomic scope" value="Eukaryota"/>
</dbReference>
<dbReference type="KEGG" id="pti:PHATRDRAFT_48307"/>
<dbReference type="PaxDb" id="2850-Phatr48307"/>
<evidence type="ECO:0000256" key="3">
    <source>
        <dbReference type="PROSITE-ProRule" id="PRU00333"/>
    </source>
</evidence>
<comment type="cofactor">
    <cofactor evidence="3">
        <name>Zn(2+)</name>
        <dbReference type="ChEBI" id="CHEBI:29105"/>
    </cofactor>
</comment>
<dbReference type="AlphaFoldDB" id="B7G6P4"/>
<dbReference type="PIRSF" id="PIRSF037505">
    <property type="entry name" value="Betaine_HMT"/>
    <property type="match status" value="1"/>
</dbReference>
<dbReference type="GO" id="GO:0008270">
    <property type="term" value="F:zinc ion binding"/>
    <property type="evidence" value="ECO:0007669"/>
    <property type="project" value="InterPro"/>
</dbReference>
<reference evidence="6" key="2">
    <citation type="submission" date="2008-08" db="EMBL/GenBank/DDBJ databases">
        <authorList>
            <consortium name="Diatom Consortium"/>
            <person name="Grigoriev I."/>
            <person name="Grimwood J."/>
            <person name="Kuo A."/>
            <person name="Otillar R.P."/>
            <person name="Salamov A."/>
            <person name="Detter J.C."/>
            <person name="Lindquist E."/>
            <person name="Shapiro H."/>
            <person name="Lucas S."/>
            <person name="Glavina del Rio T."/>
            <person name="Pitluck S."/>
            <person name="Rokhsar D."/>
            <person name="Bowler C."/>
        </authorList>
    </citation>
    <scope>GENOME REANNOTATION</scope>
    <source>
        <strain evidence="6">CCAP 1055/1</strain>
    </source>
</reference>
<dbReference type="EMBL" id="CM000619">
    <property type="protein sequence ID" value="EEC45628.1"/>
    <property type="molecule type" value="Genomic_DNA"/>
</dbReference>
<dbReference type="GO" id="GO:0009086">
    <property type="term" value="P:methionine biosynthetic process"/>
    <property type="evidence" value="ECO:0007669"/>
    <property type="project" value="InterPro"/>
</dbReference>
<keyword evidence="2 3" id="KW-0808">Transferase</keyword>
<dbReference type="OrthoDB" id="261426at2759"/>
<dbReference type="GO" id="GO:0008168">
    <property type="term" value="F:methyltransferase activity"/>
    <property type="evidence" value="ECO:0007669"/>
    <property type="project" value="UniProtKB-UniRule"/>
</dbReference>
<dbReference type="InterPro" id="IPR017226">
    <property type="entry name" value="BHMT-like"/>
</dbReference>
<dbReference type="InParanoid" id="B7G6P4"/>
<gene>
    <name evidence="5" type="ORF">PHATRDRAFT_48307</name>
</gene>
<evidence type="ECO:0000256" key="1">
    <source>
        <dbReference type="ARBA" id="ARBA00022603"/>
    </source>
</evidence>
<dbReference type="OMA" id="CYLAETL"/>
<accession>B7G6P4</accession>
<dbReference type="InterPro" id="IPR003726">
    <property type="entry name" value="HCY_dom"/>
</dbReference>
<evidence type="ECO:0000256" key="2">
    <source>
        <dbReference type="ARBA" id="ARBA00022679"/>
    </source>
</evidence>
<keyword evidence="3" id="KW-0862">Zinc</keyword>
<feature type="binding site" evidence="3">
    <location>
        <position position="315"/>
    </location>
    <ligand>
        <name>Zn(2+)</name>
        <dbReference type="ChEBI" id="CHEBI:29105"/>
    </ligand>
</feature>
<dbReference type="Proteomes" id="UP000000759">
    <property type="component" value="Chromosome 17"/>
</dbReference>
<dbReference type="GO" id="GO:0032259">
    <property type="term" value="P:methylation"/>
    <property type="evidence" value="ECO:0007669"/>
    <property type="project" value="UniProtKB-KW"/>
</dbReference>
<feature type="domain" description="Hcy-binding" evidence="4">
    <location>
        <begin position="4"/>
        <end position="330"/>
    </location>
</feature>
<dbReference type="PROSITE" id="PS50970">
    <property type="entry name" value="HCY"/>
    <property type="match status" value="1"/>
</dbReference>
<dbReference type="Gene3D" id="3.20.20.330">
    <property type="entry name" value="Homocysteine-binding-like domain"/>
    <property type="match status" value="1"/>
</dbReference>
<reference evidence="5 6" key="1">
    <citation type="journal article" date="2008" name="Nature">
        <title>The Phaeodactylum genome reveals the evolutionary history of diatom genomes.</title>
        <authorList>
            <person name="Bowler C."/>
            <person name="Allen A.E."/>
            <person name="Badger J.H."/>
            <person name="Grimwood J."/>
            <person name="Jabbari K."/>
            <person name="Kuo A."/>
            <person name="Maheswari U."/>
            <person name="Martens C."/>
            <person name="Maumus F."/>
            <person name="Otillar R.P."/>
            <person name="Rayko E."/>
            <person name="Salamov A."/>
            <person name="Vandepoele K."/>
            <person name="Beszteri B."/>
            <person name="Gruber A."/>
            <person name="Heijde M."/>
            <person name="Katinka M."/>
            <person name="Mock T."/>
            <person name="Valentin K."/>
            <person name="Verret F."/>
            <person name="Berges J.A."/>
            <person name="Brownlee C."/>
            <person name="Cadoret J.P."/>
            <person name="Chiovitti A."/>
            <person name="Choi C.J."/>
            <person name="Coesel S."/>
            <person name="De Martino A."/>
            <person name="Detter J.C."/>
            <person name="Durkin C."/>
            <person name="Falciatore A."/>
            <person name="Fournet J."/>
            <person name="Haruta M."/>
            <person name="Huysman M.J."/>
            <person name="Jenkins B.D."/>
            <person name="Jiroutova K."/>
            <person name="Jorgensen R.E."/>
            <person name="Joubert Y."/>
            <person name="Kaplan A."/>
            <person name="Kroger N."/>
            <person name="Kroth P.G."/>
            <person name="La Roche J."/>
            <person name="Lindquist E."/>
            <person name="Lommer M."/>
            <person name="Martin-Jezequel V."/>
            <person name="Lopez P.J."/>
            <person name="Lucas S."/>
            <person name="Mangogna M."/>
            <person name="McGinnis K."/>
            <person name="Medlin L.K."/>
            <person name="Montsant A."/>
            <person name="Oudot-Le Secq M.P."/>
            <person name="Napoli C."/>
            <person name="Obornik M."/>
            <person name="Parker M.S."/>
            <person name="Petit J.L."/>
            <person name="Porcel B.M."/>
            <person name="Poulsen N."/>
            <person name="Robison M."/>
            <person name="Rychlewski L."/>
            <person name="Rynearson T.A."/>
            <person name="Schmutz J."/>
            <person name="Shapiro H."/>
            <person name="Siaut M."/>
            <person name="Stanley M."/>
            <person name="Sussman M.R."/>
            <person name="Taylor A.R."/>
            <person name="Vardi A."/>
            <person name="von Dassow P."/>
            <person name="Vyverman W."/>
            <person name="Willis A."/>
            <person name="Wyrwicz L.S."/>
            <person name="Rokhsar D.S."/>
            <person name="Weissenbach J."/>
            <person name="Armbrust E.V."/>
            <person name="Green B.R."/>
            <person name="Van de Peer Y."/>
            <person name="Grigoriev I.V."/>
        </authorList>
    </citation>
    <scope>NUCLEOTIDE SEQUENCE [LARGE SCALE GENOMIC DNA]</scope>
    <source>
        <strain evidence="5 6">CCAP 1055/1</strain>
    </source>
</reference>
<keyword evidence="3" id="KW-0479">Metal-binding</keyword>
<proteinExistence type="predicted"/>
<sequence>MTPSAANTNDANRPFILLDGGTGREIQQRGGPFRQPEWSALALYEDPDIVRAVHESFLNAGSTAITTNTYALVPYHIGSDRFRKDAPRLFSLAISLAAEAKGDRQHVQILGSIPPVCGSYEPQSFDEATAKSILDWFMPVLGDSPLVDAYLLETVGSTREARFYLQYMQSFVKAVAESLDSLSNGTLAREKPVWLSFCIASHPGATQTPHLLTGETLTQAVHALIEEGLLTAATVPVVLVNCCDVKLVLNAVQELHAVLSPLGIRVGAYPNAFSIPPPNAANHTLRQVDYNVTPGRWAATAKSWINAGASVVGGCCGVGPKYITALASVVAQSKESTDVDIFETLD</sequence>
<dbReference type="InterPro" id="IPR036589">
    <property type="entry name" value="HCY_dom_sf"/>
</dbReference>
<organism evidence="5 6">
    <name type="scientific">Phaeodactylum tricornutum (strain CCAP 1055/1)</name>
    <dbReference type="NCBI Taxonomy" id="556484"/>
    <lineage>
        <taxon>Eukaryota</taxon>
        <taxon>Sar</taxon>
        <taxon>Stramenopiles</taxon>
        <taxon>Ochrophyta</taxon>
        <taxon>Bacillariophyta</taxon>
        <taxon>Bacillariophyceae</taxon>
        <taxon>Bacillariophycidae</taxon>
        <taxon>Naviculales</taxon>
        <taxon>Phaeodactylaceae</taxon>
        <taxon>Phaeodactylum</taxon>
    </lineage>
</organism>
<dbReference type="Pfam" id="PF02574">
    <property type="entry name" value="S-methyl_trans"/>
    <property type="match status" value="1"/>
</dbReference>
<dbReference type="GeneID" id="7203734"/>